<name>F4R8T3_MELLP</name>
<dbReference type="GO" id="GO:0051118">
    <property type="term" value="F:glucan endo-1,3-alpha-glucosidase activity"/>
    <property type="evidence" value="ECO:0007669"/>
    <property type="project" value="InterPro"/>
</dbReference>
<dbReference type="Gene3D" id="3.20.20.80">
    <property type="entry name" value="Glycosidases"/>
    <property type="match status" value="1"/>
</dbReference>
<dbReference type="eggNOG" id="ENOG502RTMK">
    <property type="taxonomic scope" value="Eukaryota"/>
</dbReference>
<dbReference type="InterPro" id="IPR005197">
    <property type="entry name" value="Glyco_hydro_71"/>
</dbReference>
<dbReference type="GeneID" id="18936161"/>
<feature type="region of interest" description="Disordered" evidence="1">
    <location>
        <begin position="18"/>
        <end position="40"/>
    </location>
</feature>
<keyword evidence="3" id="KW-0378">Hydrolase</keyword>
<accession>F4R8T3</accession>
<dbReference type="HOGENOM" id="CLU_019141_1_0_1"/>
<dbReference type="InParanoid" id="F4R8T3"/>
<dbReference type="STRING" id="747676.F4R8T3"/>
<dbReference type="Pfam" id="PF03659">
    <property type="entry name" value="Glyco_hydro_71"/>
    <property type="match status" value="1"/>
</dbReference>
<protein>
    <submittedName>
        <fullName evidence="3">Family 71 glycoside hydrolase</fullName>
    </submittedName>
</protein>
<feature type="signal peptide" evidence="2">
    <location>
        <begin position="1"/>
        <end position="17"/>
    </location>
</feature>
<dbReference type="Proteomes" id="UP000001072">
    <property type="component" value="Unassembled WGS sequence"/>
</dbReference>
<feature type="chain" id="PRO_5003320670" evidence="2">
    <location>
        <begin position="18"/>
        <end position="542"/>
    </location>
</feature>
<organism evidence="4">
    <name type="scientific">Melampsora larici-populina (strain 98AG31 / pathotype 3-4-7)</name>
    <name type="common">Poplar leaf rust fungus</name>
    <dbReference type="NCBI Taxonomy" id="747676"/>
    <lineage>
        <taxon>Eukaryota</taxon>
        <taxon>Fungi</taxon>
        <taxon>Dikarya</taxon>
        <taxon>Basidiomycota</taxon>
        <taxon>Pucciniomycotina</taxon>
        <taxon>Pucciniomycetes</taxon>
        <taxon>Pucciniales</taxon>
        <taxon>Melampsoraceae</taxon>
        <taxon>Melampsora</taxon>
    </lineage>
</organism>
<evidence type="ECO:0000313" key="4">
    <source>
        <dbReference type="Proteomes" id="UP000001072"/>
    </source>
</evidence>
<dbReference type="OrthoDB" id="3257981at2759"/>
<keyword evidence="4" id="KW-1185">Reference proteome</keyword>
<gene>
    <name evidence="3" type="ORF">MELLADRAFT_92210</name>
</gene>
<sequence>MFSLVWIALIAAASTSARPPSTSTRAQPHRQTALTQRSYVDDVDSTDTANSARNYVFAHFIQGNAQSYTKDDWVADMTSAQNAHIDAFAINIGTDPTNAVQLPLLYDVADSLNFKVFLSFDMSYYGYGGSSGDIERTIKQFANRTSQFKYDGRVFVSTFSGEVPGTYLDGNANYPTTWCSLKASLRGHGVDVSSSRSSFSYFPARMLIQPFTMERNKQIYLLPGWTGVKPSVTRCADGLLSWDAWPPHSDLIMGNSTSTHDNITSQENLYFPDTAFIASAEAMGKSFASPVSPLFFKHLGDSPGDNLIYRSDDWMMINRYTKLIQLETKPQFIELLTWNDYGESHYLSDPRPSANLPQGAVSAHQYVDGFPHTPLLNLTSYFNQWYKTGTPPVMNQRTTVYVWYRPHLKNAIAYNDTLPIPAFSNLTEDRIYAYLIPSPDTNVTSIRILSGPQVLEQVLFPLDDASASTSPDLCRMYEDVSNDNEAEVDGDGILLSAPFQPGSQFIELLDKKGRTLASLQGLEIEECPQTYNFNYWTGSLSA</sequence>
<dbReference type="AlphaFoldDB" id="F4R8T3"/>
<dbReference type="EMBL" id="GL883093">
    <property type="protein sequence ID" value="EGG10863.1"/>
    <property type="molecule type" value="Genomic_DNA"/>
</dbReference>
<evidence type="ECO:0000313" key="3">
    <source>
        <dbReference type="EMBL" id="EGG10863.1"/>
    </source>
</evidence>
<dbReference type="CDD" id="cd11577">
    <property type="entry name" value="GH71"/>
    <property type="match status" value="1"/>
</dbReference>
<dbReference type="VEuPathDB" id="FungiDB:MELLADRAFT_92210"/>
<proteinExistence type="predicted"/>
<evidence type="ECO:0000256" key="2">
    <source>
        <dbReference type="SAM" id="SignalP"/>
    </source>
</evidence>
<reference evidence="4" key="1">
    <citation type="journal article" date="2011" name="Proc. Natl. Acad. Sci. U.S.A.">
        <title>Obligate biotrophy features unraveled by the genomic analysis of rust fungi.</title>
        <authorList>
            <person name="Duplessis S."/>
            <person name="Cuomo C.A."/>
            <person name="Lin Y.-C."/>
            <person name="Aerts A."/>
            <person name="Tisserant E."/>
            <person name="Veneault-Fourrey C."/>
            <person name="Joly D.L."/>
            <person name="Hacquard S."/>
            <person name="Amselem J."/>
            <person name="Cantarel B.L."/>
            <person name="Chiu R."/>
            <person name="Coutinho P.M."/>
            <person name="Feau N."/>
            <person name="Field M."/>
            <person name="Frey P."/>
            <person name="Gelhaye E."/>
            <person name="Goldberg J."/>
            <person name="Grabherr M.G."/>
            <person name="Kodira C.D."/>
            <person name="Kohler A."/>
            <person name="Kuees U."/>
            <person name="Lindquist E.A."/>
            <person name="Lucas S.M."/>
            <person name="Mago R."/>
            <person name="Mauceli E."/>
            <person name="Morin E."/>
            <person name="Murat C."/>
            <person name="Pangilinan J.L."/>
            <person name="Park R."/>
            <person name="Pearson M."/>
            <person name="Quesneville H."/>
            <person name="Rouhier N."/>
            <person name="Sakthikumar S."/>
            <person name="Salamov A.A."/>
            <person name="Schmutz J."/>
            <person name="Selles B."/>
            <person name="Shapiro H."/>
            <person name="Tanguay P."/>
            <person name="Tuskan G.A."/>
            <person name="Henrissat B."/>
            <person name="Van de Peer Y."/>
            <person name="Rouze P."/>
            <person name="Ellis J.G."/>
            <person name="Dodds P.N."/>
            <person name="Schein J.E."/>
            <person name="Zhong S."/>
            <person name="Hamelin R.C."/>
            <person name="Grigoriev I.V."/>
            <person name="Szabo L.J."/>
            <person name="Martin F."/>
        </authorList>
    </citation>
    <scope>NUCLEOTIDE SEQUENCE [LARGE SCALE GENOMIC DNA]</scope>
    <source>
        <strain evidence="4">98AG31 / pathotype 3-4-7</strain>
    </source>
</reference>
<keyword evidence="2" id="KW-0732">Signal</keyword>
<dbReference type="KEGG" id="mlr:MELLADRAFT_92210"/>
<feature type="compositionally biased region" description="Polar residues" evidence="1">
    <location>
        <begin position="29"/>
        <end position="38"/>
    </location>
</feature>
<dbReference type="RefSeq" id="XP_007405465.1">
    <property type="nucleotide sequence ID" value="XM_007405403.1"/>
</dbReference>
<evidence type="ECO:0000256" key="1">
    <source>
        <dbReference type="SAM" id="MobiDB-lite"/>
    </source>
</evidence>